<dbReference type="RefSeq" id="WP_379978581.1">
    <property type="nucleotide sequence ID" value="NZ_JBHSFV010000005.1"/>
</dbReference>
<keyword evidence="2" id="KW-1185">Reference proteome</keyword>
<organism evidence="1 2">
    <name type="scientific">Dokdonia ponticola</name>
    <dbReference type="NCBI Taxonomy" id="2041041"/>
    <lineage>
        <taxon>Bacteria</taxon>
        <taxon>Pseudomonadati</taxon>
        <taxon>Bacteroidota</taxon>
        <taxon>Flavobacteriia</taxon>
        <taxon>Flavobacteriales</taxon>
        <taxon>Flavobacteriaceae</taxon>
        <taxon>Dokdonia</taxon>
    </lineage>
</organism>
<evidence type="ECO:0000313" key="1">
    <source>
        <dbReference type="EMBL" id="MFC4634360.1"/>
    </source>
</evidence>
<comment type="caution">
    <text evidence="1">The sequence shown here is derived from an EMBL/GenBank/DDBJ whole genome shotgun (WGS) entry which is preliminary data.</text>
</comment>
<gene>
    <name evidence="1" type="ORF">ACFO3O_10610</name>
</gene>
<evidence type="ECO:0008006" key="3">
    <source>
        <dbReference type="Google" id="ProtNLM"/>
    </source>
</evidence>
<name>A0ABV9HY20_9FLAO</name>
<sequence>MKKKHIKTLGLKKVTITNLQSSRIEGGVQNNYTRANCERSQPASICHCHTVISD</sequence>
<dbReference type="EMBL" id="JBHSFV010000005">
    <property type="protein sequence ID" value="MFC4634360.1"/>
    <property type="molecule type" value="Genomic_DNA"/>
</dbReference>
<protein>
    <recommendedName>
        <fullName evidence="3">Natural product</fullName>
    </recommendedName>
</protein>
<evidence type="ECO:0000313" key="2">
    <source>
        <dbReference type="Proteomes" id="UP001596043"/>
    </source>
</evidence>
<proteinExistence type="predicted"/>
<reference evidence="2" key="1">
    <citation type="journal article" date="2019" name="Int. J. Syst. Evol. Microbiol.">
        <title>The Global Catalogue of Microorganisms (GCM) 10K type strain sequencing project: providing services to taxonomists for standard genome sequencing and annotation.</title>
        <authorList>
            <consortium name="The Broad Institute Genomics Platform"/>
            <consortium name="The Broad Institute Genome Sequencing Center for Infectious Disease"/>
            <person name="Wu L."/>
            <person name="Ma J."/>
        </authorList>
    </citation>
    <scope>NUCLEOTIDE SEQUENCE [LARGE SCALE GENOMIC DNA]</scope>
    <source>
        <strain evidence="2">YJ-61-S</strain>
    </source>
</reference>
<dbReference type="Proteomes" id="UP001596043">
    <property type="component" value="Unassembled WGS sequence"/>
</dbReference>
<accession>A0ABV9HY20</accession>